<evidence type="ECO:0000313" key="2">
    <source>
        <dbReference type="Proteomes" id="UP001597287"/>
    </source>
</evidence>
<organism evidence="1 2">
    <name type="scientific">Delftia deserti</name>
    <dbReference type="NCBI Taxonomy" id="1651218"/>
    <lineage>
        <taxon>Bacteria</taxon>
        <taxon>Pseudomonadati</taxon>
        <taxon>Pseudomonadota</taxon>
        <taxon>Betaproteobacteria</taxon>
        <taxon>Burkholderiales</taxon>
        <taxon>Comamonadaceae</taxon>
        <taxon>Delftia</taxon>
    </lineage>
</organism>
<name>A0ABW5EXA4_9BURK</name>
<dbReference type="Proteomes" id="UP001597287">
    <property type="component" value="Unassembled WGS sequence"/>
</dbReference>
<keyword evidence="2" id="KW-1185">Reference proteome</keyword>
<comment type="caution">
    <text evidence="1">The sequence shown here is derived from an EMBL/GenBank/DDBJ whole genome shotgun (WGS) entry which is preliminary data.</text>
</comment>
<gene>
    <name evidence="1" type="ORF">ACFSPV_29035</name>
</gene>
<reference evidence="2" key="1">
    <citation type="journal article" date="2019" name="Int. J. Syst. Evol. Microbiol.">
        <title>The Global Catalogue of Microorganisms (GCM) 10K type strain sequencing project: providing services to taxonomists for standard genome sequencing and annotation.</title>
        <authorList>
            <consortium name="The Broad Institute Genomics Platform"/>
            <consortium name="The Broad Institute Genome Sequencing Center for Infectious Disease"/>
            <person name="Wu L."/>
            <person name="Ma J."/>
        </authorList>
    </citation>
    <scope>NUCLEOTIDE SEQUENCE [LARGE SCALE GENOMIC DNA]</scope>
    <source>
        <strain evidence="2">CCUG 62793</strain>
    </source>
</reference>
<sequence>MTYAEIIAAWNAQADAMNQWAELSEQEKVEWAWKCALEKAAKTCDDLPVPGEFQRDGAWAWEKGCDAAADAIRARKDQP</sequence>
<accession>A0ABW5EXA4</accession>
<proteinExistence type="predicted"/>
<dbReference type="EMBL" id="JBHUIG010000044">
    <property type="protein sequence ID" value="MFD2322730.1"/>
    <property type="molecule type" value="Genomic_DNA"/>
</dbReference>
<protein>
    <submittedName>
        <fullName evidence="1">Uncharacterized protein</fullName>
    </submittedName>
</protein>
<dbReference type="RefSeq" id="WP_380106639.1">
    <property type="nucleotide sequence ID" value="NZ_JBHSIH010000001.1"/>
</dbReference>
<evidence type="ECO:0000313" key="1">
    <source>
        <dbReference type="EMBL" id="MFD2322730.1"/>
    </source>
</evidence>